<name>A3KAQ0_SAGS3</name>
<feature type="region of interest" description="Disordered" evidence="2">
    <location>
        <begin position="68"/>
        <end position="88"/>
    </location>
</feature>
<feature type="domain" description="M23ase beta-sheet core" evidence="4">
    <location>
        <begin position="514"/>
        <end position="609"/>
    </location>
</feature>
<dbReference type="InterPro" id="IPR016047">
    <property type="entry name" value="M23ase_b-sheet_dom"/>
</dbReference>
<keyword evidence="3" id="KW-1133">Transmembrane helix</keyword>
<dbReference type="SUPFAM" id="SSF51261">
    <property type="entry name" value="Duplicated hybrid motif"/>
    <property type="match status" value="1"/>
</dbReference>
<keyword evidence="6" id="KW-1185">Reference proteome</keyword>
<keyword evidence="3" id="KW-0472">Membrane</keyword>
<feature type="compositionally biased region" description="Acidic residues" evidence="2">
    <location>
        <begin position="832"/>
        <end position="851"/>
    </location>
</feature>
<dbReference type="PANTHER" id="PTHR21666:SF289">
    <property type="entry name" value="L-ALA--D-GLU ENDOPEPTIDASE"/>
    <property type="match status" value="1"/>
</dbReference>
<dbReference type="CDD" id="cd00254">
    <property type="entry name" value="LT-like"/>
    <property type="match status" value="1"/>
</dbReference>
<dbReference type="CDD" id="cd12797">
    <property type="entry name" value="M23_peptidase"/>
    <property type="match status" value="1"/>
</dbReference>
<dbReference type="Pfam" id="PF01551">
    <property type="entry name" value="Peptidase_M23"/>
    <property type="match status" value="1"/>
</dbReference>
<feature type="compositionally biased region" description="Basic and acidic residues" evidence="2">
    <location>
        <begin position="7"/>
        <end position="21"/>
    </location>
</feature>
<evidence type="ECO:0000256" key="3">
    <source>
        <dbReference type="SAM" id="Phobius"/>
    </source>
</evidence>
<dbReference type="RefSeq" id="WP_005863872.1">
    <property type="nucleotide sequence ID" value="NZ_AAYA01000024.1"/>
</dbReference>
<reference evidence="5 6" key="1">
    <citation type="submission" date="2006-06" db="EMBL/GenBank/DDBJ databases">
        <authorList>
            <person name="Moran M.A."/>
            <person name="Ferriera S."/>
            <person name="Johnson J."/>
            <person name="Kravitz S."/>
            <person name="Beeson K."/>
            <person name="Sutton G."/>
            <person name="Rogers Y.-H."/>
            <person name="Friedman R."/>
            <person name="Frazier M."/>
            <person name="Venter J.C."/>
        </authorList>
    </citation>
    <scope>NUCLEOTIDE SEQUENCE [LARGE SCALE GENOMIC DNA]</scope>
    <source>
        <strain evidence="5 6">E-37</strain>
    </source>
</reference>
<evidence type="ECO:0000259" key="4">
    <source>
        <dbReference type="Pfam" id="PF01551"/>
    </source>
</evidence>
<proteinExistence type="predicted"/>
<dbReference type="AlphaFoldDB" id="A3KAQ0"/>
<keyword evidence="3" id="KW-0812">Transmembrane</keyword>
<dbReference type="EMBL" id="AAYA01000024">
    <property type="protein sequence ID" value="EBA05756.1"/>
    <property type="molecule type" value="Genomic_DNA"/>
</dbReference>
<dbReference type="GO" id="GO:0004222">
    <property type="term" value="F:metalloendopeptidase activity"/>
    <property type="evidence" value="ECO:0007669"/>
    <property type="project" value="TreeGrafter"/>
</dbReference>
<evidence type="ECO:0000256" key="2">
    <source>
        <dbReference type="SAM" id="MobiDB-lite"/>
    </source>
</evidence>
<keyword evidence="1" id="KW-0732">Signal</keyword>
<dbReference type="Gene3D" id="3.10.450.350">
    <property type="match status" value="1"/>
</dbReference>
<evidence type="ECO:0000313" key="5">
    <source>
        <dbReference type="EMBL" id="EBA05756.1"/>
    </source>
</evidence>
<feature type="region of interest" description="Disordered" evidence="2">
    <location>
        <begin position="1"/>
        <end position="33"/>
    </location>
</feature>
<dbReference type="InterPro" id="IPR011055">
    <property type="entry name" value="Dup_hybrid_motif"/>
</dbReference>
<evidence type="ECO:0000313" key="6">
    <source>
        <dbReference type="Proteomes" id="UP000005713"/>
    </source>
</evidence>
<feature type="transmembrane region" description="Helical" evidence="3">
    <location>
        <begin position="41"/>
        <end position="62"/>
    </location>
</feature>
<dbReference type="Gene3D" id="1.10.530.10">
    <property type="match status" value="1"/>
</dbReference>
<sequence>MPIDVDPSFKKTGDKARERQLWRQTGENARRRHRRRKIRRIAIMGGGGFGILLIAFIGWMVARSPSDGGGGVEGSDVAELSGLDPEDDDFTMVQADEAQTDFASSSFTPVLPADIQVDPMILRVAQEGEGNVQYIAGPQDFLPARVGPPGSQRFAYLREPLVAAEQTLELVLPSSRDDFALFQAQRSQASPPGALPQQPQKPSAPVEAGDLVTVEEDSSWGDLITTDDDALQSEGQSESAAVYVETRIENTTSTVLALRESERHALYEDVVTALQTERPLVQVLTSSGFSASDAAAIARAAETRLFVPEKLAGGSIVAVRYRQNDFGRELIQMSVYGPEGYIGTLVRLGEGRYDSGADPWFSENLTDRTGELVAQAQEAKEVRIIDAIYSTALSNGLSQTLVGQLILILSKDFDLDRFASDGDYFSVLYANTPGPEGDGLGRVLYVGIEGPSGTLTCYVTDGENEGEFACFDFNATTTGGGGGAIGGGMVVPVKGVKTSGFGPRHHPILKQVRNHDGVDWAAPTGTPIVSAMNGTVEYAGPGGGYGNVIYIDHGNGQQTRYAHMSKYGAFKKGDRVKAGDVIGYVGTTGRSTGPHLHFELRVNGTPVDPLSYRASVTVAAVSDGGQPGSAAVEQLVNKIIKVESAGNARAKNPLSTATGLGQFIESTWLRMMRDYRPDLANSMSRAALLELRFDPSLSREMVRNLAREGEAYLRSRGHTITPGNLYLCHFLGAGGAAKALSASREASVLDVMGAGVVGANPFLRGKTIGELIAWSDRKMLVRGQSTAISSAPAIPAPRAVPEEIKAFRETVDTLLKEAKAKAEGIAARAAEEDAADEETTGETVEDAPEND</sequence>
<protein>
    <recommendedName>
        <fullName evidence="4">M23ase beta-sheet core domain-containing protein</fullName>
    </recommendedName>
</protein>
<comment type="caution">
    <text evidence="5">The sequence shown here is derived from an EMBL/GenBank/DDBJ whole genome shotgun (WGS) entry which is preliminary data.</text>
</comment>
<evidence type="ECO:0000256" key="1">
    <source>
        <dbReference type="ARBA" id="ARBA00022729"/>
    </source>
</evidence>
<gene>
    <name evidence="5" type="ORF">SSE37_03055</name>
</gene>
<dbReference type="PANTHER" id="PTHR21666">
    <property type="entry name" value="PEPTIDASE-RELATED"/>
    <property type="match status" value="1"/>
</dbReference>
<organism evidence="5 6">
    <name type="scientific">Sagittula stellata (strain ATCC 700073 / DSM 11524 / E-37)</name>
    <dbReference type="NCBI Taxonomy" id="388399"/>
    <lineage>
        <taxon>Bacteria</taxon>
        <taxon>Pseudomonadati</taxon>
        <taxon>Pseudomonadota</taxon>
        <taxon>Alphaproteobacteria</taxon>
        <taxon>Rhodobacterales</taxon>
        <taxon>Roseobacteraceae</taxon>
        <taxon>Sagittula</taxon>
    </lineage>
</organism>
<feature type="region of interest" description="Disordered" evidence="2">
    <location>
        <begin position="186"/>
        <end position="206"/>
    </location>
</feature>
<dbReference type="Gene3D" id="2.70.70.10">
    <property type="entry name" value="Glucose Permease (Domain IIA)"/>
    <property type="match status" value="1"/>
</dbReference>
<dbReference type="eggNOG" id="COG0739">
    <property type="taxonomic scope" value="Bacteria"/>
</dbReference>
<dbReference type="InterPro" id="IPR050570">
    <property type="entry name" value="Cell_wall_metabolism_enzyme"/>
</dbReference>
<dbReference type="Proteomes" id="UP000005713">
    <property type="component" value="Unassembled WGS sequence"/>
</dbReference>
<accession>A3KAQ0</accession>
<feature type="region of interest" description="Disordered" evidence="2">
    <location>
        <begin position="826"/>
        <end position="851"/>
    </location>
</feature>
<dbReference type="OrthoDB" id="9805070at2"/>